<evidence type="ECO:0000313" key="7">
    <source>
        <dbReference type="EMBL" id="MBB6052903.1"/>
    </source>
</evidence>
<dbReference type="InterPro" id="IPR013043">
    <property type="entry name" value="DUF1595"/>
</dbReference>
<proteinExistence type="predicted"/>
<dbReference type="EMBL" id="JACHGW010000004">
    <property type="protein sequence ID" value="MBB6052903.1"/>
    <property type="molecule type" value="Genomic_DNA"/>
</dbReference>
<evidence type="ECO:0000259" key="2">
    <source>
        <dbReference type="Pfam" id="PF07624"/>
    </source>
</evidence>
<dbReference type="RefSeq" id="WP_184202636.1">
    <property type="nucleotide sequence ID" value="NZ_JACHGW010000004.1"/>
</dbReference>
<dbReference type="AlphaFoldDB" id="A0A7W9SVU1"/>
<dbReference type="InterPro" id="IPR011478">
    <property type="entry name" value="DUF1585"/>
</dbReference>
<name>A0A7W9SVU1_ARMRO</name>
<feature type="compositionally biased region" description="Basic and acidic residues" evidence="1">
    <location>
        <begin position="1"/>
        <end position="16"/>
    </location>
</feature>
<evidence type="ECO:0000259" key="5">
    <source>
        <dbReference type="Pfam" id="PF07631"/>
    </source>
</evidence>
<dbReference type="Pfam" id="PF07624">
    <property type="entry name" value="PSD2"/>
    <property type="match status" value="1"/>
</dbReference>
<feature type="region of interest" description="Disordered" evidence="1">
    <location>
        <begin position="141"/>
        <end position="160"/>
    </location>
</feature>
<feature type="region of interest" description="Disordered" evidence="1">
    <location>
        <begin position="231"/>
        <end position="256"/>
    </location>
</feature>
<feature type="domain" description="DUF1587" evidence="3">
    <location>
        <begin position="52"/>
        <end position="116"/>
    </location>
</feature>
<keyword evidence="8" id="KW-1185">Reference proteome</keyword>
<dbReference type="InterPro" id="IPR013042">
    <property type="entry name" value="DUF1592"/>
</dbReference>
<gene>
    <name evidence="7" type="ORF">HNQ39_004724</name>
</gene>
<evidence type="ECO:0000259" key="3">
    <source>
        <dbReference type="Pfam" id="PF07626"/>
    </source>
</evidence>
<feature type="domain" description="DUF1588" evidence="4">
    <location>
        <begin position="572"/>
        <end position="667"/>
    </location>
</feature>
<feature type="domain" description="DUF1595" evidence="6">
    <location>
        <begin position="361"/>
        <end position="419"/>
    </location>
</feature>
<dbReference type="Pfam" id="PF07637">
    <property type="entry name" value="PSD5"/>
    <property type="match status" value="1"/>
</dbReference>
<dbReference type="InterPro" id="IPR013039">
    <property type="entry name" value="DUF1588"/>
</dbReference>
<dbReference type="Pfam" id="PF07626">
    <property type="entry name" value="PSD3"/>
    <property type="match status" value="1"/>
</dbReference>
<dbReference type="Pfam" id="PF07627">
    <property type="entry name" value="PSCyt3"/>
    <property type="match status" value="1"/>
</dbReference>
<organism evidence="7 8">
    <name type="scientific">Armatimonas rosea</name>
    <dbReference type="NCBI Taxonomy" id="685828"/>
    <lineage>
        <taxon>Bacteria</taxon>
        <taxon>Bacillati</taxon>
        <taxon>Armatimonadota</taxon>
        <taxon>Armatimonadia</taxon>
        <taxon>Armatimonadales</taxon>
        <taxon>Armatimonadaceae</taxon>
        <taxon>Armatimonas</taxon>
    </lineage>
</organism>
<feature type="compositionally biased region" description="Basic and acidic residues" evidence="1">
    <location>
        <begin position="244"/>
        <end position="255"/>
    </location>
</feature>
<dbReference type="InterPro" id="IPR013036">
    <property type="entry name" value="DUF1587"/>
</dbReference>
<dbReference type="Proteomes" id="UP000520814">
    <property type="component" value="Unassembled WGS sequence"/>
</dbReference>
<sequence>MHDRVQAGEMPPKDASLRPSPAERSAFLSTLAMSITTQEKAQDARQGRATQRRLNAYEYENALRDLLHAPWLQIRGQFPDDGEAFRFNKVGEALDVSHVHLARYLTAADYALREVIRAHEKRTQPQTQRYYARDQKTLTNTFTQNPFNTSPDRQCYPVLGSTAQPDVRNRRAPLTDPATREQEAVGWVSSNYVTGFTYRWDQFKAPVAGRYRVSFRGYTLWAAPGGTQRRFTSGSDKVGTPGKPRPDVPDYDKLTPGRTVEPITVYTRNGTLNRRVGAFDLTPEPTRHEIGEVWLVGGETLVPDASRFYRSRPPAFKNPLMTKDGCPSVAFQWMEVEGPLNDESSDAGYQLLFGGDQNPERLLRRFLSAAYRGPVDESDLQRFFKLYQERQSAGLSTQEALLATYTAVLASPRFLFLQEKPGPLDDRALATRLALFLWNSTPDATLRERATQGTLHRPDVLRAETERLLNDPKAHRFTEAFLDYWLDLRKIEDSTPSTTLYNDYYLDDALVEAAMLESHLTFEELVRQNLPARNVVDANFIFTNERLATHYGLPEVKGVAMRRVTLPPNSPRGGFLTQASVLKVTANGTTTSPVLRGKWVMERILGYEVPPPPPVPAVEPDIRGAVTIRQQLDKHRADPSCASCHSKIDPPGFALESFDVMGAWRERYRGIDETKPPEKGIGKNGQAFAFHQGLPVDCSGKLSSGTPFTDVRDLKHLLAQDESPLARNLAKQLVIYATGAPIRFSDRAALEKVLTETKPSHYGVRSLLHAVVQSELFRQK</sequence>
<evidence type="ECO:0000313" key="8">
    <source>
        <dbReference type="Proteomes" id="UP000520814"/>
    </source>
</evidence>
<evidence type="ECO:0008006" key="9">
    <source>
        <dbReference type="Google" id="ProtNLM"/>
    </source>
</evidence>
<reference evidence="7 8" key="1">
    <citation type="submission" date="2020-08" db="EMBL/GenBank/DDBJ databases">
        <title>Genomic Encyclopedia of Type Strains, Phase IV (KMG-IV): sequencing the most valuable type-strain genomes for metagenomic binning, comparative biology and taxonomic classification.</title>
        <authorList>
            <person name="Goeker M."/>
        </authorList>
    </citation>
    <scope>NUCLEOTIDE SEQUENCE [LARGE SCALE GENOMIC DNA]</scope>
    <source>
        <strain evidence="7 8">DSM 23562</strain>
    </source>
</reference>
<comment type="caution">
    <text evidence="7">The sequence shown here is derived from an EMBL/GenBank/DDBJ whole genome shotgun (WGS) entry which is preliminary data.</text>
</comment>
<protein>
    <recommendedName>
        <fullName evidence="9">DUF1592 domain-containing protein</fullName>
    </recommendedName>
</protein>
<accession>A0A7W9SVU1</accession>
<evidence type="ECO:0000259" key="4">
    <source>
        <dbReference type="Pfam" id="PF07627"/>
    </source>
</evidence>
<feature type="compositionally biased region" description="Polar residues" evidence="1">
    <location>
        <begin position="141"/>
        <end position="152"/>
    </location>
</feature>
<evidence type="ECO:0000259" key="6">
    <source>
        <dbReference type="Pfam" id="PF07637"/>
    </source>
</evidence>
<dbReference type="Pfam" id="PF07631">
    <property type="entry name" value="PSD4"/>
    <property type="match status" value="1"/>
</dbReference>
<feature type="region of interest" description="Disordered" evidence="1">
    <location>
        <begin position="1"/>
        <end position="22"/>
    </location>
</feature>
<feature type="domain" description="DUF1592" evidence="5">
    <location>
        <begin position="424"/>
        <end position="553"/>
    </location>
</feature>
<evidence type="ECO:0000256" key="1">
    <source>
        <dbReference type="SAM" id="MobiDB-lite"/>
    </source>
</evidence>
<feature type="domain" description="DUF1585" evidence="2">
    <location>
        <begin position="704"/>
        <end position="777"/>
    </location>
</feature>